<evidence type="ECO:0000313" key="3">
    <source>
        <dbReference type="Proteomes" id="UP000249754"/>
    </source>
</evidence>
<name>A0A327S4S6_9SPHI</name>
<organism evidence="1 3">
    <name type="scientific">Pedobacter cryoconitis</name>
    <dbReference type="NCBI Taxonomy" id="188932"/>
    <lineage>
        <taxon>Bacteria</taxon>
        <taxon>Pseudomonadati</taxon>
        <taxon>Bacteroidota</taxon>
        <taxon>Sphingobacteriia</taxon>
        <taxon>Sphingobacteriales</taxon>
        <taxon>Sphingobacteriaceae</taxon>
        <taxon>Pedobacter</taxon>
    </lineage>
</organism>
<evidence type="ECO:0000313" key="1">
    <source>
        <dbReference type="EMBL" id="RAJ22583.1"/>
    </source>
</evidence>
<sequence>MKGLAEALVVNYKVSVHRACEVTKFCRSMWYYKKLGRDDQVIRMRMKEIAETRVRYGSERI</sequence>
<accession>A0A327S4S6</accession>
<dbReference type="EMBL" id="QLLR01000037">
    <property type="protein sequence ID" value="RAJ22583.1"/>
    <property type="molecule type" value="Genomic_DNA"/>
</dbReference>
<dbReference type="AlphaFoldDB" id="A0A327S4S6"/>
<dbReference type="EMBL" id="QLLR01000020">
    <property type="protein sequence ID" value="RAJ27311.1"/>
    <property type="molecule type" value="Genomic_DNA"/>
</dbReference>
<proteinExistence type="predicted"/>
<protein>
    <submittedName>
        <fullName evidence="1">Putative transposase</fullName>
    </submittedName>
</protein>
<comment type="caution">
    <text evidence="1">The sequence shown here is derived from an EMBL/GenBank/DDBJ whole genome shotgun (WGS) entry which is preliminary data.</text>
</comment>
<feature type="non-terminal residue" evidence="1">
    <location>
        <position position="61"/>
    </location>
</feature>
<evidence type="ECO:0000313" key="2">
    <source>
        <dbReference type="EMBL" id="RAJ27311.1"/>
    </source>
</evidence>
<gene>
    <name evidence="2" type="ORF">LY11_03602</name>
    <name evidence="1" type="ORF">LY11_04723</name>
</gene>
<reference evidence="1 3" key="1">
    <citation type="submission" date="2018-06" db="EMBL/GenBank/DDBJ databases">
        <title>Genomic Encyclopedia of Archaeal and Bacterial Type Strains, Phase II (KMG-II): from individual species to whole genera.</title>
        <authorList>
            <person name="Goeker M."/>
        </authorList>
    </citation>
    <scope>NUCLEOTIDE SEQUENCE [LARGE SCALE GENOMIC DNA]</scope>
    <source>
        <strain evidence="1 3">DSM 14825</strain>
    </source>
</reference>
<dbReference type="Proteomes" id="UP000249754">
    <property type="component" value="Unassembled WGS sequence"/>
</dbReference>